<dbReference type="PANTHER" id="PTHR11078">
    <property type="entry name" value="N UTILIZATION SUBSTANCE PROTEIN B-RELATED"/>
    <property type="match status" value="1"/>
</dbReference>
<dbReference type="InterPro" id="IPR006027">
    <property type="entry name" value="NusB_RsmB_TIM44"/>
</dbReference>
<dbReference type="EMBL" id="UOGH01000004">
    <property type="protein sequence ID" value="VAX26603.1"/>
    <property type="molecule type" value="Genomic_DNA"/>
</dbReference>
<dbReference type="GO" id="GO:0005829">
    <property type="term" value="C:cytosol"/>
    <property type="evidence" value="ECO:0007669"/>
    <property type="project" value="TreeGrafter"/>
</dbReference>
<reference evidence="7" key="1">
    <citation type="submission" date="2018-06" db="EMBL/GenBank/DDBJ databases">
        <authorList>
            <person name="Zhirakovskaya E."/>
        </authorList>
    </citation>
    <scope>NUCLEOTIDE SEQUENCE</scope>
</reference>
<keyword evidence="3" id="KW-0694">RNA-binding</keyword>
<keyword evidence="5" id="KW-0804">Transcription</keyword>
<evidence type="ECO:0000256" key="4">
    <source>
        <dbReference type="ARBA" id="ARBA00023015"/>
    </source>
</evidence>
<evidence type="ECO:0000256" key="3">
    <source>
        <dbReference type="ARBA" id="ARBA00022884"/>
    </source>
</evidence>
<dbReference type="Gene3D" id="1.10.940.10">
    <property type="entry name" value="NusB-like"/>
    <property type="match status" value="1"/>
</dbReference>
<dbReference type="GO" id="GO:0003723">
    <property type="term" value="F:RNA binding"/>
    <property type="evidence" value="ECO:0007669"/>
    <property type="project" value="UniProtKB-KW"/>
</dbReference>
<dbReference type="InterPro" id="IPR011605">
    <property type="entry name" value="NusB_fam"/>
</dbReference>
<evidence type="ECO:0000256" key="5">
    <source>
        <dbReference type="ARBA" id="ARBA00023163"/>
    </source>
</evidence>
<proteinExistence type="inferred from homology"/>
<evidence type="ECO:0000256" key="1">
    <source>
        <dbReference type="ARBA" id="ARBA00005952"/>
    </source>
</evidence>
<dbReference type="NCBIfam" id="TIGR01951">
    <property type="entry name" value="nusB"/>
    <property type="match status" value="1"/>
</dbReference>
<feature type="domain" description="NusB/RsmB/TIM44" evidence="6">
    <location>
        <begin position="4"/>
        <end position="131"/>
    </location>
</feature>
<evidence type="ECO:0000256" key="2">
    <source>
        <dbReference type="ARBA" id="ARBA00022814"/>
    </source>
</evidence>
<dbReference type="AlphaFoldDB" id="A0A3B1CPK0"/>
<dbReference type="CDD" id="cd00619">
    <property type="entry name" value="Terminator_NusB"/>
    <property type="match status" value="1"/>
</dbReference>
<keyword evidence="4" id="KW-0805">Transcription regulation</keyword>
<evidence type="ECO:0000313" key="7">
    <source>
        <dbReference type="EMBL" id="VAX26603.1"/>
    </source>
</evidence>
<dbReference type="InterPro" id="IPR035926">
    <property type="entry name" value="NusB-like_sf"/>
</dbReference>
<dbReference type="SUPFAM" id="SSF48013">
    <property type="entry name" value="NusB-like"/>
    <property type="match status" value="1"/>
</dbReference>
<organism evidence="7">
    <name type="scientific">hydrothermal vent metagenome</name>
    <dbReference type="NCBI Taxonomy" id="652676"/>
    <lineage>
        <taxon>unclassified sequences</taxon>
        <taxon>metagenomes</taxon>
        <taxon>ecological metagenomes</taxon>
    </lineage>
</organism>
<accession>A0A3B1CPK0</accession>
<dbReference type="Pfam" id="PF01029">
    <property type="entry name" value="NusB"/>
    <property type="match status" value="1"/>
</dbReference>
<dbReference type="GO" id="GO:0006353">
    <property type="term" value="P:DNA-templated transcription termination"/>
    <property type="evidence" value="ECO:0007669"/>
    <property type="project" value="InterPro"/>
</dbReference>
<dbReference type="HAMAP" id="MF_00073">
    <property type="entry name" value="NusB"/>
    <property type="match status" value="1"/>
</dbReference>
<dbReference type="GO" id="GO:0031564">
    <property type="term" value="P:transcription antitermination"/>
    <property type="evidence" value="ECO:0007669"/>
    <property type="project" value="UniProtKB-KW"/>
</dbReference>
<dbReference type="PANTHER" id="PTHR11078:SF3">
    <property type="entry name" value="ANTITERMINATION NUSB DOMAIN-CONTAINING PROTEIN"/>
    <property type="match status" value="1"/>
</dbReference>
<protein>
    <submittedName>
        <fullName evidence="7">Transcription termination protein NusB</fullName>
    </submittedName>
</protein>
<sequence length="138" mass="16047">MKRRKAREYALQILYQCDLTKDSPDRLNFEAFWKENPAPDDVKAFTEELVRGTLKNLAQIDSLIKSVAEHWEMKRMAAVDRNILRFATYELLYKNDVPAAVTLNEAIEIAKKFSAKESSSFINGLLDRIARKVKKRMH</sequence>
<comment type="similarity">
    <text evidence="1">Belongs to the NusB family.</text>
</comment>
<evidence type="ECO:0000259" key="6">
    <source>
        <dbReference type="Pfam" id="PF01029"/>
    </source>
</evidence>
<gene>
    <name evidence="7" type="ORF">MNBD_NITROSPIRAE02-1315</name>
</gene>
<keyword evidence="2" id="KW-0889">Transcription antitermination</keyword>
<name>A0A3B1CPK0_9ZZZZ</name>